<dbReference type="Gene3D" id="2.60.40.150">
    <property type="entry name" value="C2 domain"/>
    <property type="match status" value="2"/>
</dbReference>
<feature type="compositionally biased region" description="Basic and acidic residues" evidence="5">
    <location>
        <begin position="1017"/>
        <end position="1037"/>
    </location>
</feature>
<evidence type="ECO:0000313" key="10">
    <source>
        <dbReference type="EMBL" id="EGF76980.1"/>
    </source>
</evidence>
<proteinExistence type="predicted"/>
<dbReference type="InParanoid" id="F4PCP2"/>
<keyword evidence="11" id="KW-1185">Reference proteome</keyword>
<dbReference type="InterPro" id="IPR000008">
    <property type="entry name" value="C2_dom"/>
</dbReference>
<feature type="compositionally biased region" description="Polar residues" evidence="5">
    <location>
        <begin position="1235"/>
        <end position="1274"/>
    </location>
</feature>
<dbReference type="SMART" id="SM00239">
    <property type="entry name" value="C2"/>
    <property type="match status" value="2"/>
</dbReference>
<dbReference type="SUPFAM" id="SSF57889">
    <property type="entry name" value="Cysteine-rich domain"/>
    <property type="match status" value="1"/>
</dbReference>
<dbReference type="InterPro" id="IPR023152">
    <property type="entry name" value="RasGAP_CS"/>
</dbReference>
<dbReference type="PROSITE" id="PS50018">
    <property type="entry name" value="RAS_GTPASE_ACTIV_2"/>
    <property type="match status" value="1"/>
</dbReference>
<dbReference type="PROSITE" id="PS50023">
    <property type="entry name" value="LIM_DOMAIN_2"/>
    <property type="match status" value="2"/>
</dbReference>
<dbReference type="Pfam" id="PF00616">
    <property type="entry name" value="RasGAP"/>
    <property type="match status" value="1"/>
</dbReference>
<dbReference type="SUPFAM" id="SSF48350">
    <property type="entry name" value="GTPase activation domain, GAP"/>
    <property type="match status" value="1"/>
</dbReference>
<evidence type="ECO:0000256" key="1">
    <source>
        <dbReference type="ARBA" id="ARBA00022468"/>
    </source>
</evidence>
<dbReference type="PROSITE" id="PS00478">
    <property type="entry name" value="LIM_DOMAIN_1"/>
    <property type="match status" value="3"/>
</dbReference>
<feature type="domain" description="C2" evidence="6">
    <location>
        <begin position="131"/>
        <end position="263"/>
    </location>
</feature>
<dbReference type="InterPro" id="IPR001781">
    <property type="entry name" value="Znf_LIM"/>
</dbReference>
<feature type="compositionally biased region" description="Basic residues" evidence="5">
    <location>
        <begin position="1116"/>
        <end position="1125"/>
    </location>
</feature>
<feature type="domain" description="LIM zinc-binding" evidence="8">
    <location>
        <begin position="1286"/>
        <end position="1344"/>
    </location>
</feature>
<dbReference type="Proteomes" id="UP000007241">
    <property type="component" value="Unassembled WGS sequence"/>
</dbReference>
<gene>
    <name evidence="10" type="ORF">BATDEDRAFT_92146</name>
</gene>
<dbReference type="InterPro" id="IPR046349">
    <property type="entry name" value="C1-like_sf"/>
</dbReference>
<dbReference type="SUPFAM" id="SSF49562">
    <property type="entry name" value="C2 domain (Calcium/lipid-binding domain, CaLB)"/>
    <property type="match status" value="2"/>
</dbReference>
<dbReference type="InterPro" id="IPR008936">
    <property type="entry name" value="Rho_GTPase_activation_prot"/>
</dbReference>
<dbReference type="Gene3D" id="1.10.506.10">
    <property type="entry name" value="GTPase Activation - p120gap, domain 1"/>
    <property type="match status" value="2"/>
</dbReference>
<dbReference type="PROSITE" id="PS00479">
    <property type="entry name" value="ZF_DAG_PE_1"/>
    <property type="match status" value="1"/>
</dbReference>
<dbReference type="CDD" id="cd08368">
    <property type="entry name" value="LIM"/>
    <property type="match status" value="3"/>
</dbReference>
<dbReference type="PANTHER" id="PTHR10194:SF60">
    <property type="entry name" value="RAS GTPASE-ACTIVATING PROTEIN RASKOL"/>
    <property type="match status" value="1"/>
</dbReference>
<evidence type="ECO:0000259" key="8">
    <source>
        <dbReference type="PROSITE" id="PS50023"/>
    </source>
</evidence>
<evidence type="ECO:0000256" key="5">
    <source>
        <dbReference type="SAM" id="MobiDB-lite"/>
    </source>
</evidence>
<evidence type="ECO:0000256" key="2">
    <source>
        <dbReference type="ARBA" id="ARBA00022723"/>
    </source>
</evidence>
<dbReference type="InterPro" id="IPR002219">
    <property type="entry name" value="PKC_DAG/PE"/>
</dbReference>
<evidence type="ECO:0000259" key="7">
    <source>
        <dbReference type="PROSITE" id="PS50018"/>
    </source>
</evidence>
<dbReference type="Pfam" id="PF00168">
    <property type="entry name" value="C2"/>
    <property type="match status" value="2"/>
</dbReference>
<sequence length="1478" mass="164936">MLPSPLVDKTLKNECWKSQKLSVKIIEAKHLDWDKSDISCDSFCVARIDNNSDTEARTQTVFSSNSPFWSEDVQFENIQGFHELKLVVWNENKSKYGAPRPLGKIIFSKQFLQGGDDQWYMLQNADSEFPSLGQVRVRIKHFPPKKRRQVHGFSVRILTARNLYKKDPAYLPNPFAVFHLLPDPDAISTQQTRVQNRTVNPTFSETFFFTYNVNEGGNTVERSIHCSIWDQNALTENDTNGFLGQIIIPLDKIIRRQHCDRWYWLNPLSADSANMYIERKARMRKKSLTEEEKRNRPRDLIKSIYKSEAVSPQTRKLHQFSEVGMAFSTCAFCNNVMIGTHLQCTNCNIICHQKCKDQVLPICGGVGAIRLRLKLIDTIVMPLCHYSDLLNLIQENAYSIPVILGKVSQDREDAARSLIRIFETNDTALRFLKAAVAHEISLAPDSRTLFRANSMASKAVDVFMKHVGLDYLKAVLGGPVLEIVQSVKSGELDPLRIEKSDKPEKILQRNIEVLMHFNKIIVDGIMKSADLMPTLLKGFFWFLQETVAKKFEKESVVRYTCISGFIFLRFFAPAVLGPKLFGLDVGTIDARSARNLMLVAKTLQNLSNLVEFGQKESYMAPMNEFIKNHMADMKEFIEAISRKPLLREKTKSHCVLADLPTFHDILANNAKQSALIARECAELQEIFSNSLDKMIAIEPANKSLSALGETLAQLDQKVLQHVLKLNENELDAVPWQSDDEADNQNGSEQEDGAKEILQTDLAKESEDERKIMRMLRRCSSTSMQSLMGSYRHSVDIRESIVKGNIKCDPLPLSLISTTNKNETLPSTGSSTFAVPHDKQLLRMSSRGTQSSFGISASSFSRTLDIIENTEEAQLAANSKMAEKKPNCGRANELRMSRAASEVSLAVSDKSGSGKVGRDSLTSRVTNSLGYFNKLLFDGKSTIVGDSSTSSSDLLSSSGRGSITSFMRRNKAEDSKEISSVSVEPNSQPHNLSSSFTNPVTLSHDRIEAEPWPLSKACNDHTQSKDSKNSRASTEEKAKITKNDVQDITCIAPCNISLLEIPPSENSAKVSLPSAEKTDQPQLLCKCVLNKNVTEKVDLQTPTDGGVLEQSSSRKISMPRHTRRRTVGSNSSDNMICATCGLNRTSTDTTINRGRSLTTVTSNLTAFVNGITGKALPISTASGSKSLINSTGTVYQTPEFSFSKLKFLQKSRNGQEPCQETGSDTSIPTFFAESGSQDFPNVQSSASTSKNTLTLGNESTKQSRNRSSTLTRKSQPSPPLHPANQESTCQRCFLKINDAMLEAGEKRYHPECLSCAICKISLTTSLIPFNNDVICRECYLRKSGLVCGACHQLIYNEYLVINGINFHVTCRRCDKCDAALSGRDHFILGDQVFCSDHRDSIITCYACSQHIEGEVLIAGNPQKFFHLNHFNCRGCGKDLSATVFYEMSDQLWCQPCFLNQDDKMTPVSSVEKLIPETSE</sequence>
<dbReference type="Gene3D" id="2.10.110.10">
    <property type="entry name" value="Cysteine Rich Protein"/>
    <property type="match status" value="3"/>
</dbReference>
<dbReference type="RefSeq" id="XP_006682531.1">
    <property type="nucleotide sequence ID" value="XM_006682468.1"/>
</dbReference>
<dbReference type="SMART" id="SM00323">
    <property type="entry name" value="RasGAP"/>
    <property type="match status" value="1"/>
</dbReference>
<feature type="region of interest" description="Disordered" evidence="5">
    <location>
        <begin position="1101"/>
        <end position="1129"/>
    </location>
</feature>
<accession>F4PCP2</accession>
<evidence type="ECO:0000259" key="6">
    <source>
        <dbReference type="PROSITE" id="PS50004"/>
    </source>
</evidence>
<dbReference type="PANTHER" id="PTHR10194">
    <property type="entry name" value="RAS GTPASE-ACTIVATING PROTEINS"/>
    <property type="match status" value="1"/>
</dbReference>
<dbReference type="CDD" id="cd04519">
    <property type="entry name" value="RasGAP"/>
    <property type="match status" value="1"/>
</dbReference>
<dbReference type="STRING" id="684364.F4PCP2"/>
<feature type="region of interest" description="Disordered" evidence="5">
    <location>
        <begin position="733"/>
        <end position="759"/>
    </location>
</feature>
<organism evidence="10 11">
    <name type="scientific">Batrachochytrium dendrobatidis (strain JAM81 / FGSC 10211)</name>
    <name type="common">Frog chytrid fungus</name>
    <dbReference type="NCBI Taxonomy" id="684364"/>
    <lineage>
        <taxon>Eukaryota</taxon>
        <taxon>Fungi</taxon>
        <taxon>Fungi incertae sedis</taxon>
        <taxon>Chytridiomycota</taxon>
        <taxon>Chytridiomycota incertae sedis</taxon>
        <taxon>Chytridiomycetes</taxon>
        <taxon>Rhizophydiales</taxon>
        <taxon>Rhizophydiales incertae sedis</taxon>
        <taxon>Batrachochytrium</taxon>
    </lineage>
</organism>
<feature type="domain" description="Phorbol-ester/DAG-type" evidence="9">
    <location>
        <begin position="317"/>
        <end position="363"/>
    </location>
</feature>
<name>F4PCP2_BATDJ</name>
<dbReference type="SMART" id="SM00132">
    <property type="entry name" value="LIM"/>
    <property type="match status" value="3"/>
</dbReference>
<dbReference type="GO" id="GO:0046872">
    <property type="term" value="F:metal ion binding"/>
    <property type="evidence" value="ECO:0007669"/>
    <property type="project" value="UniProtKB-KW"/>
</dbReference>
<feature type="domain" description="C2" evidence="6">
    <location>
        <begin position="1"/>
        <end position="120"/>
    </location>
</feature>
<evidence type="ECO:0000259" key="9">
    <source>
        <dbReference type="PROSITE" id="PS50081"/>
    </source>
</evidence>
<dbReference type="HOGENOM" id="CLU_249807_0_0_1"/>
<keyword evidence="3 4" id="KW-0862">Zinc</keyword>
<feature type="domain" description="Ras-GAP" evidence="7">
    <location>
        <begin position="410"/>
        <end position="608"/>
    </location>
</feature>
<reference evidence="10 11" key="1">
    <citation type="submission" date="2009-12" db="EMBL/GenBank/DDBJ databases">
        <title>The draft genome of Batrachochytrium dendrobatidis.</title>
        <authorList>
            <consortium name="US DOE Joint Genome Institute (JGI-PGF)"/>
            <person name="Kuo A."/>
            <person name="Salamov A."/>
            <person name="Schmutz J."/>
            <person name="Lucas S."/>
            <person name="Pitluck S."/>
            <person name="Rosenblum E."/>
            <person name="Stajich J."/>
            <person name="Eisen M."/>
            <person name="Grigoriev I.V."/>
        </authorList>
    </citation>
    <scope>NUCLEOTIDE SEQUENCE [LARGE SCALE GENOMIC DNA]</scope>
    <source>
        <strain evidence="11">JAM81 / FGSC 10211</strain>
    </source>
</reference>
<protein>
    <submittedName>
        <fullName evidence="10">Uncharacterized protein</fullName>
    </submittedName>
</protein>
<dbReference type="InterPro" id="IPR035892">
    <property type="entry name" value="C2_domain_sf"/>
</dbReference>
<evidence type="ECO:0000256" key="3">
    <source>
        <dbReference type="ARBA" id="ARBA00022833"/>
    </source>
</evidence>
<dbReference type="EMBL" id="GL882894">
    <property type="protein sequence ID" value="EGF76980.1"/>
    <property type="molecule type" value="Genomic_DNA"/>
</dbReference>
<evidence type="ECO:0000256" key="4">
    <source>
        <dbReference type="PROSITE-ProRule" id="PRU00125"/>
    </source>
</evidence>
<dbReference type="Gene3D" id="3.30.60.20">
    <property type="match status" value="1"/>
</dbReference>
<dbReference type="GeneID" id="18244523"/>
<evidence type="ECO:0000313" key="11">
    <source>
        <dbReference type="Proteomes" id="UP000007241"/>
    </source>
</evidence>
<feature type="region of interest" description="Disordered" evidence="5">
    <location>
        <begin position="975"/>
        <end position="997"/>
    </location>
</feature>
<dbReference type="SUPFAM" id="SSF57716">
    <property type="entry name" value="Glucocorticoid receptor-like (DNA-binding domain)"/>
    <property type="match status" value="1"/>
</dbReference>
<dbReference type="OrthoDB" id="775356at2759"/>
<dbReference type="PROSITE" id="PS00509">
    <property type="entry name" value="RAS_GTPASE_ACTIV_1"/>
    <property type="match status" value="1"/>
</dbReference>
<dbReference type="CDD" id="cd00029">
    <property type="entry name" value="C1"/>
    <property type="match status" value="1"/>
</dbReference>
<dbReference type="GO" id="GO:0005096">
    <property type="term" value="F:GTPase activator activity"/>
    <property type="evidence" value="ECO:0000318"/>
    <property type="project" value="GO_Central"/>
</dbReference>
<feature type="compositionally biased region" description="Polar residues" evidence="5">
    <location>
        <begin position="977"/>
        <end position="997"/>
    </location>
</feature>
<keyword evidence="4" id="KW-0440">LIM domain</keyword>
<dbReference type="Pfam" id="PF00412">
    <property type="entry name" value="LIM"/>
    <property type="match status" value="3"/>
</dbReference>
<keyword evidence="2 4" id="KW-0479">Metal-binding</keyword>
<keyword evidence="1" id="KW-0343">GTPase activation</keyword>
<feature type="region of interest" description="Disordered" evidence="5">
    <location>
        <begin position="1013"/>
        <end position="1037"/>
    </location>
</feature>
<dbReference type="PROSITE" id="PS50004">
    <property type="entry name" value="C2"/>
    <property type="match status" value="2"/>
</dbReference>
<dbReference type="InterPro" id="IPR001936">
    <property type="entry name" value="RasGAP_dom"/>
</dbReference>
<dbReference type="PROSITE" id="PS50081">
    <property type="entry name" value="ZF_DAG_PE_2"/>
    <property type="match status" value="1"/>
</dbReference>
<feature type="region of interest" description="Disordered" evidence="5">
    <location>
        <begin position="1235"/>
        <end position="1284"/>
    </location>
</feature>
<dbReference type="SMART" id="SM00109">
    <property type="entry name" value="C1"/>
    <property type="match status" value="1"/>
</dbReference>
<dbReference type="InterPro" id="IPR039360">
    <property type="entry name" value="Ras_GTPase"/>
</dbReference>
<feature type="domain" description="LIM zinc-binding" evidence="8">
    <location>
        <begin position="1401"/>
        <end position="1462"/>
    </location>
</feature>
<dbReference type="GO" id="GO:1902531">
    <property type="term" value="P:regulation of intracellular signal transduction"/>
    <property type="evidence" value="ECO:0000318"/>
    <property type="project" value="GO_Central"/>
</dbReference>